<dbReference type="SUPFAM" id="SSF55008">
    <property type="entry name" value="HMA, heavy metal-associated domain"/>
    <property type="match status" value="1"/>
</dbReference>
<comment type="caution">
    <text evidence="2">The sequence shown here is derived from an EMBL/GenBank/DDBJ whole genome shotgun (WGS) entry which is preliminary data.</text>
</comment>
<evidence type="ECO:0000313" key="2">
    <source>
        <dbReference type="EMBL" id="MBB4237932.1"/>
    </source>
</evidence>
<dbReference type="RefSeq" id="WP_184472430.1">
    <property type="nucleotide sequence ID" value="NZ_JACIFY010000018.1"/>
</dbReference>
<feature type="domain" description="HMA" evidence="1">
    <location>
        <begin position="1"/>
        <end position="62"/>
    </location>
</feature>
<dbReference type="EMBL" id="JACIFY010000018">
    <property type="protein sequence ID" value="MBB4237932.1"/>
    <property type="molecule type" value="Genomic_DNA"/>
</dbReference>
<gene>
    <name evidence="2" type="ORF">GGD57_004535</name>
</gene>
<dbReference type="AlphaFoldDB" id="A0A7W6R749"/>
<organism evidence="2 3">
    <name type="scientific">Rhizobium esperanzae</name>
    <dbReference type="NCBI Taxonomy" id="1967781"/>
    <lineage>
        <taxon>Bacteria</taxon>
        <taxon>Pseudomonadati</taxon>
        <taxon>Pseudomonadota</taxon>
        <taxon>Alphaproteobacteria</taxon>
        <taxon>Hyphomicrobiales</taxon>
        <taxon>Rhizobiaceae</taxon>
        <taxon>Rhizobium/Agrobacterium group</taxon>
        <taxon>Rhizobium</taxon>
    </lineage>
</organism>
<dbReference type="InterPro" id="IPR036163">
    <property type="entry name" value="HMA_dom_sf"/>
</dbReference>
<name>A0A7W6R749_9HYPH</name>
<reference evidence="2 3" key="1">
    <citation type="submission" date="2020-08" db="EMBL/GenBank/DDBJ databases">
        <title>Genomic Encyclopedia of Type Strains, Phase IV (KMG-V): Genome sequencing to study the core and pangenomes of soil and plant-associated prokaryotes.</title>
        <authorList>
            <person name="Whitman W."/>
        </authorList>
    </citation>
    <scope>NUCLEOTIDE SEQUENCE [LARGE SCALE GENOMIC DNA]</scope>
    <source>
        <strain evidence="2 3">SEMIA 4089</strain>
    </source>
</reference>
<accession>A0A7W6R749</accession>
<dbReference type="Proteomes" id="UP000540909">
    <property type="component" value="Unassembled WGS sequence"/>
</dbReference>
<dbReference type="Gene3D" id="3.30.70.100">
    <property type="match status" value="1"/>
</dbReference>
<dbReference type="CDD" id="cd00371">
    <property type="entry name" value="HMA"/>
    <property type="match status" value="1"/>
</dbReference>
<evidence type="ECO:0000259" key="1">
    <source>
        <dbReference type="PROSITE" id="PS50846"/>
    </source>
</evidence>
<dbReference type="Pfam" id="PF00403">
    <property type="entry name" value="HMA"/>
    <property type="match status" value="1"/>
</dbReference>
<dbReference type="PROSITE" id="PS50846">
    <property type="entry name" value="HMA_2"/>
    <property type="match status" value="1"/>
</dbReference>
<proteinExistence type="predicted"/>
<protein>
    <submittedName>
        <fullName evidence="2">Copper chaperone</fullName>
    </submittedName>
</protein>
<dbReference type="InterPro" id="IPR006121">
    <property type="entry name" value="HMA_dom"/>
</dbReference>
<dbReference type="GO" id="GO:0046872">
    <property type="term" value="F:metal ion binding"/>
    <property type="evidence" value="ECO:0007669"/>
    <property type="project" value="InterPro"/>
</dbReference>
<sequence length="63" mass="6586">MEFKIENMTCGGCARSVSKVIQSVDADAKVDADPVTRMIKVDTSANPADVRQALAQAGYPSAG</sequence>
<evidence type="ECO:0000313" key="3">
    <source>
        <dbReference type="Proteomes" id="UP000540909"/>
    </source>
</evidence>